<dbReference type="Pfam" id="PF00083">
    <property type="entry name" value="Sugar_tr"/>
    <property type="match status" value="1"/>
</dbReference>
<evidence type="ECO:0000256" key="1">
    <source>
        <dbReference type="ARBA" id="ARBA00004370"/>
    </source>
</evidence>
<protein>
    <recommendedName>
        <fullName evidence="9">Major facilitator superfamily (MFS) profile domain-containing protein</fullName>
    </recommendedName>
</protein>
<feature type="transmembrane region" description="Helical" evidence="6">
    <location>
        <begin position="68"/>
        <end position="86"/>
    </location>
</feature>
<accession>A0ABP0WXM6</accession>
<reference evidence="7" key="1">
    <citation type="submission" date="2024-02" db="EMBL/GenBank/DDBJ databases">
        <authorList>
            <consortium name="ELIXIR-Norway"/>
            <consortium name="Elixir Norway"/>
        </authorList>
    </citation>
    <scope>NUCLEOTIDE SEQUENCE</scope>
</reference>
<organism evidence="7 8">
    <name type="scientific">Sphagnum jensenii</name>
    <dbReference type="NCBI Taxonomy" id="128206"/>
    <lineage>
        <taxon>Eukaryota</taxon>
        <taxon>Viridiplantae</taxon>
        <taxon>Streptophyta</taxon>
        <taxon>Embryophyta</taxon>
        <taxon>Bryophyta</taxon>
        <taxon>Sphagnophytina</taxon>
        <taxon>Sphagnopsida</taxon>
        <taxon>Sphagnales</taxon>
        <taxon>Sphagnaceae</taxon>
        <taxon>Sphagnum</taxon>
    </lineage>
</organism>
<keyword evidence="4 6" id="KW-1133">Transmembrane helix</keyword>
<dbReference type="EMBL" id="OZ020098">
    <property type="protein sequence ID" value="CAK9270117.1"/>
    <property type="molecule type" value="Genomic_DNA"/>
</dbReference>
<keyword evidence="2" id="KW-0813">Transport</keyword>
<evidence type="ECO:0000256" key="6">
    <source>
        <dbReference type="SAM" id="Phobius"/>
    </source>
</evidence>
<gene>
    <name evidence="7" type="ORF">CSSPJE1EN1_LOCUS15595</name>
</gene>
<dbReference type="InterPro" id="IPR036259">
    <property type="entry name" value="MFS_trans_sf"/>
</dbReference>
<evidence type="ECO:0000256" key="3">
    <source>
        <dbReference type="ARBA" id="ARBA00022692"/>
    </source>
</evidence>
<dbReference type="PANTHER" id="PTHR23503">
    <property type="entry name" value="SOLUTE CARRIER FAMILY 2"/>
    <property type="match status" value="1"/>
</dbReference>
<dbReference type="InterPro" id="IPR045263">
    <property type="entry name" value="GLUT"/>
</dbReference>
<keyword evidence="5 6" id="KW-0472">Membrane</keyword>
<evidence type="ECO:0000256" key="5">
    <source>
        <dbReference type="ARBA" id="ARBA00023136"/>
    </source>
</evidence>
<sequence>MEHSEFNTKDLGIAADSGTPSANAAGFQAMVIVRILVGFSIGVSSGVVPLSPMGLPTEIHGALGSVNQLSICVGILLALIAGLPLVNNFAWHSSCIINDGQTGTQETLDGPVPGLLLPENFASRICAKAVVLSLGVHWVRETDASRVNLQPTLPVLPTRLELDLLYWWIPEVIQQA</sequence>
<dbReference type="Gene3D" id="1.20.1250.20">
    <property type="entry name" value="MFS general substrate transporter like domains"/>
    <property type="match status" value="1"/>
</dbReference>
<evidence type="ECO:0008006" key="9">
    <source>
        <dbReference type="Google" id="ProtNLM"/>
    </source>
</evidence>
<dbReference type="Proteomes" id="UP001497444">
    <property type="component" value="Chromosome 3"/>
</dbReference>
<proteinExistence type="predicted"/>
<feature type="transmembrane region" description="Helical" evidence="6">
    <location>
        <begin position="31"/>
        <end position="48"/>
    </location>
</feature>
<keyword evidence="3 6" id="KW-0812">Transmembrane</keyword>
<evidence type="ECO:0000313" key="8">
    <source>
        <dbReference type="Proteomes" id="UP001497444"/>
    </source>
</evidence>
<evidence type="ECO:0000256" key="4">
    <source>
        <dbReference type="ARBA" id="ARBA00022989"/>
    </source>
</evidence>
<evidence type="ECO:0000313" key="7">
    <source>
        <dbReference type="EMBL" id="CAK9270117.1"/>
    </source>
</evidence>
<dbReference type="InterPro" id="IPR005828">
    <property type="entry name" value="MFS_sugar_transport-like"/>
</dbReference>
<keyword evidence="8" id="KW-1185">Reference proteome</keyword>
<evidence type="ECO:0000256" key="2">
    <source>
        <dbReference type="ARBA" id="ARBA00022448"/>
    </source>
</evidence>
<dbReference type="PANTHER" id="PTHR23503:SF8">
    <property type="entry name" value="FACILITATED GLUCOSE TRANSPORTER PROTEIN 1"/>
    <property type="match status" value="1"/>
</dbReference>
<name>A0ABP0WXM6_9BRYO</name>
<comment type="subcellular location">
    <subcellularLocation>
        <location evidence="1">Membrane</location>
    </subcellularLocation>
</comment>
<dbReference type="SUPFAM" id="SSF103473">
    <property type="entry name" value="MFS general substrate transporter"/>
    <property type="match status" value="1"/>
</dbReference>